<feature type="compositionally biased region" description="Basic and acidic residues" evidence="1">
    <location>
        <begin position="1"/>
        <end position="17"/>
    </location>
</feature>
<dbReference type="EMBL" id="AMZH03020225">
    <property type="protein sequence ID" value="RRT39389.1"/>
    <property type="molecule type" value="Genomic_DNA"/>
</dbReference>
<proteinExistence type="predicted"/>
<evidence type="ECO:0000313" key="3">
    <source>
        <dbReference type="Proteomes" id="UP000287651"/>
    </source>
</evidence>
<name>A0A426XIR7_ENSVE</name>
<gene>
    <name evidence="2" type="ORF">B296_00059179</name>
</gene>
<organism evidence="2 3">
    <name type="scientific">Ensete ventricosum</name>
    <name type="common">Abyssinian banana</name>
    <name type="synonym">Musa ensete</name>
    <dbReference type="NCBI Taxonomy" id="4639"/>
    <lineage>
        <taxon>Eukaryota</taxon>
        <taxon>Viridiplantae</taxon>
        <taxon>Streptophyta</taxon>
        <taxon>Embryophyta</taxon>
        <taxon>Tracheophyta</taxon>
        <taxon>Spermatophyta</taxon>
        <taxon>Magnoliopsida</taxon>
        <taxon>Liliopsida</taxon>
        <taxon>Zingiberales</taxon>
        <taxon>Musaceae</taxon>
        <taxon>Ensete</taxon>
    </lineage>
</organism>
<evidence type="ECO:0000256" key="1">
    <source>
        <dbReference type="SAM" id="MobiDB-lite"/>
    </source>
</evidence>
<feature type="compositionally biased region" description="Basic and acidic residues" evidence="1">
    <location>
        <begin position="32"/>
        <end position="53"/>
    </location>
</feature>
<evidence type="ECO:0000313" key="2">
    <source>
        <dbReference type="EMBL" id="RRT39389.1"/>
    </source>
</evidence>
<accession>A0A426XIR7</accession>
<dbReference type="Proteomes" id="UP000287651">
    <property type="component" value="Unassembled WGS sequence"/>
</dbReference>
<feature type="region of interest" description="Disordered" evidence="1">
    <location>
        <begin position="1"/>
        <end position="93"/>
    </location>
</feature>
<comment type="caution">
    <text evidence="2">The sequence shown here is derived from an EMBL/GenBank/DDBJ whole genome shotgun (WGS) entry which is preliminary data.</text>
</comment>
<feature type="compositionally biased region" description="Low complexity" evidence="1">
    <location>
        <begin position="62"/>
        <end position="75"/>
    </location>
</feature>
<protein>
    <submittedName>
        <fullName evidence="2">Uncharacterized protein</fullName>
    </submittedName>
</protein>
<sequence>MDRNQSIESRENRDKSNKRSPGIRENTTMCDPTKRSGNDLRNCREFKPRKLRDQAYPQLGFAASPTPKSAPSPSTQEKPTLVGPDSGRSIQSR</sequence>
<dbReference type="AlphaFoldDB" id="A0A426XIR7"/>
<reference evidence="2 3" key="1">
    <citation type="journal article" date="2014" name="Agronomy (Basel)">
        <title>A Draft Genome Sequence for Ensete ventricosum, the Drought-Tolerant Tree Against Hunger.</title>
        <authorList>
            <person name="Harrison J."/>
            <person name="Moore K.A."/>
            <person name="Paszkiewicz K."/>
            <person name="Jones T."/>
            <person name="Grant M."/>
            <person name="Ambacheew D."/>
            <person name="Muzemil S."/>
            <person name="Studholme D.J."/>
        </authorList>
    </citation>
    <scope>NUCLEOTIDE SEQUENCE [LARGE SCALE GENOMIC DNA]</scope>
</reference>